<organism evidence="1 2">
    <name type="scientific">Streptosporangium canum</name>
    <dbReference type="NCBI Taxonomy" id="324952"/>
    <lineage>
        <taxon>Bacteria</taxon>
        <taxon>Bacillati</taxon>
        <taxon>Actinomycetota</taxon>
        <taxon>Actinomycetes</taxon>
        <taxon>Streptosporangiales</taxon>
        <taxon>Streptosporangiaceae</taxon>
        <taxon>Streptosporangium</taxon>
    </lineage>
</organism>
<gene>
    <name evidence="1" type="ORF">SAMN05216275_1375</name>
</gene>
<dbReference type="RefSeq" id="WP_143121199.1">
    <property type="nucleotide sequence ID" value="NZ_FOQY01000037.1"/>
</dbReference>
<reference evidence="2" key="1">
    <citation type="submission" date="2016-10" db="EMBL/GenBank/DDBJ databases">
        <authorList>
            <person name="Varghese N."/>
            <person name="Submissions S."/>
        </authorList>
    </citation>
    <scope>NUCLEOTIDE SEQUENCE [LARGE SCALE GENOMIC DNA]</scope>
    <source>
        <strain evidence="2">CGMCC 4.2126</strain>
    </source>
</reference>
<dbReference type="GeneID" id="96302619"/>
<evidence type="ECO:0000313" key="1">
    <source>
        <dbReference type="EMBL" id="SFK83000.1"/>
    </source>
</evidence>
<evidence type="ECO:0008006" key="3">
    <source>
        <dbReference type="Google" id="ProtNLM"/>
    </source>
</evidence>
<protein>
    <recommendedName>
        <fullName evidence="3">Excreted virulence factor EspC, type VII ESX diderm</fullName>
    </recommendedName>
</protein>
<name>A0A1I4CQU4_9ACTN</name>
<evidence type="ECO:0000313" key="2">
    <source>
        <dbReference type="Proteomes" id="UP000199111"/>
    </source>
</evidence>
<keyword evidence="2" id="KW-1185">Reference proteome</keyword>
<dbReference type="AlphaFoldDB" id="A0A1I4CQU4"/>
<dbReference type="Proteomes" id="UP000199111">
    <property type="component" value="Unassembled WGS sequence"/>
</dbReference>
<proteinExistence type="predicted"/>
<accession>A0A1I4CQU4</accession>
<dbReference type="EMBL" id="FOQY01000037">
    <property type="protein sequence ID" value="SFK83000.1"/>
    <property type="molecule type" value="Genomic_DNA"/>
</dbReference>
<sequence>MAEPAPARGQSEPMAYDHDQLENQAAPGFGKVGGDLHEAVKRAADALKALGDLPSGEETDQKFLRWFTPKRDQMLALTDDLAEAYGDIRDGLLAMHRSVLVLDWGMAEDLAKLPDYLADGQAAERDGA</sequence>